<accession>A0A6M7U0R4</accession>
<evidence type="ECO:0000256" key="1">
    <source>
        <dbReference type="ARBA" id="ARBA00004651"/>
    </source>
</evidence>
<feature type="region of interest" description="Disordered" evidence="7">
    <location>
        <begin position="1"/>
        <end position="28"/>
    </location>
</feature>
<dbReference type="GO" id="GO:0004713">
    <property type="term" value="F:protein tyrosine kinase activity"/>
    <property type="evidence" value="ECO:0007669"/>
    <property type="project" value="TreeGrafter"/>
</dbReference>
<keyword evidence="2" id="KW-1003">Cell membrane</keyword>
<feature type="compositionally biased region" description="Polar residues" evidence="7">
    <location>
        <begin position="1"/>
        <end position="10"/>
    </location>
</feature>
<evidence type="ECO:0000256" key="8">
    <source>
        <dbReference type="SAM" id="Phobius"/>
    </source>
</evidence>
<feature type="coiled-coil region" evidence="6">
    <location>
        <begin position="356"/>
        <end position="414"/>
    </location>
</feature>
<dbReference type="Pfam" id="PF13807">
    <property type="entry name" value="GNVR"/>
    <property type="match status" value="1"/>
</dbReference>
<feature type="coiled-coil region" evidence="6">
    <location>
        <begin position="220"/>
        <end position="290"/>
    </location>
</feature>
<dbReference type="Pfam" id="PF02706">
    <property type="entry name" value="Wzz"/>
    <property type="match status" value="1"/>
</dbReference>
<dbReference type="InterPro" id="IPR050445">
    <property type="entry name" value="Bact_polysacc_biosynth/exp"/>
</dbReference>
<dbReference type="InterPro" id="IPR003856">
    <property type="entry name" value="LPS_length_determ_N"/>
</dbReference>
<feature type="transmembrane region" description="Helical" evidence="8">
    <location>
        <begin position="48"/>
        <end position="67"/>
    </location>
</feature>
<protein>
    <submittedName>
        <fullName evidence="11">Lipopolysaccharide biosynthesis protein</fullName>
    </submittedName>
</protein>
<feature type="domain" description="Polysaccharide chain length determinant N-terminal" evidence="9">
    <location>
        <begin position="33"/>
        <end position="124"/>
    </location>
</feature>
<sequence length="710" mass="75286">MQSSLLSLPQQHAPEVTQYAPEPAPTASYASSTVELGDLKRILVRRRFLILATAALLTLVTLLYGLFTPALYSSVAEIIIDPQDLQVVTNDVNPSRVPPDGGITMVESQVSVVQSTGVLLRAIEATNLTEDPEFNGQGGLVGRLLGGLLGSGSAETDRTGKTLDALRGRLAVKRADKVLVLDVIVTAKSPDKAAKLANAIAQAYLADQASARAKMATDASDSITARLDEQRKRVQQAENAVEAYKSAHNMVMAAGNLVSDQELTEINTQLSAAQSRTATLKAQVDQLRRSGGAPDATSEAMRSSVISSLRAQEATLVDQVSQLGTELGPRHPSMIAAQQQLRDTRALIARELGRISAAAETDYERALANQQALEAKVAGMKSKSLDTDQASVKLRELQRDLEAVRSVYATYLQRAQETREQINVDSTNARIISQAMPALKKSWPPLPLLLFGALFGGLGLGTALALIAEYSSPTVLSSAQMQSAIDAPVFGVLPAKSARRRWWPFGGAAASAGQKTDAVAGLALRRLFASSRRPPNWPLVPSILLTSPPEDAAQRGRVARLLANAAAARGSRVLFIDTNNAGGGKKEPQPGLLDVLRGEYAFDALSQYTAGSNVAVLGRGRQKAVFSEAQGVYFTQQMLAQAGRNFDLVVVDGGALADNLNASPLVAMVDEIVMVATLNSTPMRDVTTASQAISVMGRLPTGALLVDEAA</sequence>
<dbReference type="GO" id="GO:0005886">
    <property type="term" value="C:plasma membrane"/>
    <property type="evidence" value="ECO:0007669"/>
    <property type="project" value="UniProtKB-SubCell"/>
</dbReference>
<keyword evidence="5 8" id="KW-0472">Membrane</keyword>
<keyword evidence="6" id="KW-0175">Coiled coil</keyword>
<dbReference type="InterPro" id="IPR032807">
    <property type="entry name" value="GNVR"/>
</dbReference>
<keyword evidence="3 8" id="KW-0812">Transmembrane</keyword>
<dbReference type="AlphaFoldDB" id="A0A6M7U0R4"/>
<gene>
    <name evidence="11" type="ORF">A8145_30510</name>
</gene>
<organism evidence="11 12">
    <name type="scientific">Rhizobium loti</name>
    <name type="common">Mesorhizobium loti</name>
    <dbReference type="NCBI Taxonomy" id="381"/>
    <lineage>
        <taxon>Bacteria</taxon>
        <taxon>Pseudomonadati</taxon>
        <taxon>Pseudomonadota</taxon>
        <taxon>Alphaproteobacteria</taxon>
        <taxon>Hyphomicrobiales</taxon>
        <taxon>Phyllobacteriaceae</taxon>
        <taxon>Mesorhizobium</taxon>
    </lineage>
</organism>
<feature type="domain" description="Tyrosine-protein kinase G-rich" evidence="10">
    <location>
        <begin position="389"/>
        <end position="467"/>
    </location>
</feature>
<evidence type="ECO:0000313" key="11">
    <source>
        <dbReference type="EMBL" id="OBQ66746.1"/>
    </source>
</evidence>
<dbReference type="InterPro" id="IPR027417">
    <property type="entry name" value="P-loop_NTPase"/>
</dbReference>
<evidence type="ECO:0000256" key="4">
    <source>
        <dbReference type="ARBA" id="ARBA00022989"/>
    </source>
</evidence>
<name>A0A6M7U0R4_RHILI</name>
<evidence type="ECO:0000256" key="7">
    <source>
        <dbReference type="SAM" id="MobiDB-lite"/>
    </source>
</evidence>
<dbReference type="EMBL" id="LYTK01000010">
    <property type="protein sequence ID" value="OBQ66746.1"/>
    <property type="molecule type" value="Genomic_DNA"/>
</dbReference>
<evidence type="ECO:0000259" key="9">
    <source>
        <dbReference type="Pfam" id="PF02706"/>
    </source>
</evidence>
<evidence type="ECO:0000256" key="2">
    <source>
        <dbReference type="ARBA" id="ARBA00022475"/>
    </source>
</evidence>
<dbReference type="Proteomes" id="UP000093737">
    <property type="component" value="Unassembled WGS sequence"/>
</dbReference>
<proteinExistence type="predicted"/>
<dbReference type="SUPFAM" id="SSF52540">
    <property type="entry name" value="P-loop containing nucleoside triphosphate hydrolases"/>
    <property type="match status" value="1"/>
</dbReference>
<dbReference type="PANTHER" id="PTHR32309">
    <property type="entry name" value="TYROSINE-PROTEIN KINASE"/>
    <property type="match status" value="1"/>
</dbReference>
<evidence type="ECO:0000256" key="5">
    <source>
        <dbReference type="ARBA" id="ARBA00023136"/>
    </source>
</evidence>
<dbReference type="Gene3D" id="3.40.50.300">
    <property type="entry name" value="P-loop containing nucleotide triphosphate hydrolases"/>
    <property type="match status" value="1"/>
</dbReference>
<comment type="subcellular location">
    <subcellularLocation>
        <location evidence="1">Cell membrane</location>
        <topology evidence="1">Multi-pass membrane protein</topology>
    </subcellularLocation>
</comment>
<evidence type="ECO:0000313" key="12">
    <source>
        <dbReference type="Proteomes" id="UP000093737"/>
    </source>
</evidence>
<dbReference type="RefSeq" id="WP_056571110.1">
    <property type="nucleotide sequence ID" value="NZ_CP033334.1"/>
</dbReference>
<comment type="caution">
    <text evidence="11">The sequence shown here is derived from an EMBL/GenBank/DDBJ whole genome shotgun (WGS) entry which is preliminary data.</text>
</comment>
<reference evidence="11 12" key="1">
    <citation type="submission" date="2016-05" db="EMBL/GenBank/DDBJ databases">
        <authorList>
            <person name="Ramsay J.P."/>
        </authorList>
    </citation>
    <scope>NUCLEOTIDE SEQUENCE [LARGE SCALE GENOMIC DNA]</scope>
    <source>
        <strain evidence="11 12">NZP2042</strain>
    </source>
</reference>
<evidence type="ECO:0000256" key="6">
    <source>
        <dbReference type="SAM" id="Coils"/>
    </source>
</evidence>
<evidence type="ECO:0000259" key="10">
    <source>
        <dbReference type="Pfam" id="PF13807"/>
    </source>
</evidence>
<evidence type="ECO:0000256" key="3">
    <source>
        <dbReference type="ARBA" id="ARBA00022692"/>
    </source>
</evidence>
<keyword evidence="4 8" id="KW-1133">Transmembrane helix</keyword>
<dbReference type="PANTHER" id="PTHR32309:SF13">
    <property type="entry name" value="FERRIC ENTEROBACTIN TRANSPORT PROTEIN FEPE"/>
    <property type="match status" value="1"/>
</dbReference>